<dbReference type="Proteomes" id="UP000321490">
    <property type="component" value="Unassembled WGS sequence"/>
</dbReference>
<gene>
    <name evidence="2" type="ORF">JD78_03783</name>
</gene>
<dbReference type="EMBL" id="VLKF01000001">
    <property type="protein sequence ID" value="TWH75228.1"/>
    <property type="molecule type" value="Genomic_DNA"/>
</dbReference>
<feature type="domain" description="TfoX N-terminal" evidence="1">
    <location>
        <begin position="17"/>
        <end position="99"/>
    </location>
</feature>
<evidence type="ECO:0000259" key="1">
    <source>
        <dbReference type="Pfam" id="PF04993"/>
    </source>
</evidence>
<dbReference type="SUPFAM" id="SSF159894">
    <property type="entry name" value="YgaC/TfoX-N like"/>
    <property type="match status" value="1"/>
</dbReference>
<reference evidence="2 3" key="1">
    <citation type="submission" date="2019-07" db="EMBL/GenBank/DDBJ databases">
        <title>R&amp;d 2014.</title>
        <authorList>
            <person name="Klenk H.-P."/>
        </authorList>
    </citation>
    <scope>NUCLEOTIDE SEQUENCE [LARGE SCALE GENOMIC DNA]</scope>
    <source>
        <strain evidence="2 3">DSM 45764</strain>
    </source>
</reference>
<dbReference type="OrthoDB" id="214902at2"/>
<accession>A0A562IW68</accession>
<dbReference type="Gene3D" id="3.30.1460.30">
    <property type="entry name" value="YgaC/TfoX-N like chaperone"/>
    <property type="match status" value="1"/>
</dbReference>
<dbReference type="InterPro" id="IPR007076">
    <property type="entry name" value="TfoX_N"/>
</dbReference>
<dbReference type="AlphaFoldDB" id="A0A562IW68"/>
<dbReference type="RefSeq" id="WP_153361419.1">
    <property type="nucleotide sequence ID" value="NZ_JABGDC010000142.1"/>
</dbReference>
<protein>
    <submittedName>
        <fullName evidence="2">TfoX-like protein</fullName>
    </submittedName>
</protein>
<dbReference type="Pfam" id="PF04993">
    <property type="entry name" value="TfoX_N"/>
    <property type="match status" value="1"/>
</dbReference>
<keyword evidence="3" id="KW-1185">Reference proteome</keyword>
<evidence type="ECO:0000313" key="3">
    <source>
        <dbReference type="Proteomes" id="UP000321490"/>
    </source>
</evidence>
<sequence>MTYDRELADRVRAALSTEHGVSEKAMFGGLAFLLDGAMAVAVAGQDGLMVRSDPARADELTAADGVTRMVMRGRELDGWLLVRPDVLDDEDALHRWVATGRDVARSLPPRRAGSTRSSGR</sequence>
<proteinExistence type="predicted"/>
<comment type="caution">
    <text evidence="2">The sequence shown here is derived from an EMBL/GenBank/DDBJ whole genome shotgun (WGS) entry which is preliminary data.</text>
</comment>
<organism evidence="2 3">
    <name type="scientific">Modestobacter roseus</name>
    <dbReference type="NCBI Taxonomy" id="1181884"/>
    <lineage>
        <taxon>Bacteria</taxon>
        <taxon>Bacillati</taxon>
        <taxon>Actinomycetota</taxon>
        <taxon>Actinomycetes</taxon>
        <taxon>Geodermatophilales</taxon>
        <taxon>Geodermatophilaceae</taxon>
        <taxon>Modestobacter</taxon>
    </lineage>
</organism>
<evidence type="ECO:0000313" key="2">
    <source>
        <dbReference type="EMBL" id="TWH75228.1"/>
    </source>
</evidence>
<name>A0A562IW68_9ACTN</name>